<feature type="compositionally biased region" description="Low complexity" evidence="1">
    <location>
        <begin position="42"/>
        <end position="51"/>
    </location>
</feature>
<organism evidence="2">
    <name type="scientific">marine metagenome</name>
    <dbReference type="NCBI Taxonomy" id="408172"/>
    <lineage>
        <taxon>unclassified sequences</taxon>
        <taxon>metagenomes</taxon>
        <taxon>ecological metagenomes</taxon>
    </lineage>
</organism>
<accession>A0A382Y0W3</accession>
<proteinExistence type="predicted"/>
<sequence length="65" mass="6555">VGPLTVAERSVFGAERVKWEVGMFIRAEGGGRMAQPGGGGQLLQSSNWSGSDGSNTKSGTGSASV</sequence>
<dbReference type="AlphaFoldDB" id="A0A382Y0W3"/>
<evidence type="ECO:0000313" key="2">
    <source>
        <dbReference type="EMBL" id="SVD76689.1"/>
    </source>
</evidence>
<name>A0A382Y0W3_9ZZZZ</name>
<feature type="region of interest" description="Disordered" evidence="1">
    <location>
        <begin position="29"/>
        <end position="65"/>
    </location>
</feature>
<feature type="compositionally biased region" description="Polar residues" evidence="1">
    <location>
        <begin position="52"/>
        <end position="65"/>
    </location>
</feature>
<protein>
    <submittedName>
        <fullName evidence="2">Uncharacterized protein</fullName>
    </submittedName>
</protein>
<dbReference type="EMBL" id="UINC01171887">
    <property type="protein sequence ID" value="SVD76689.1"/>
    <property type="molecule type" value="Genomic_DNA"/>
</dbReference>
<evidence type="ECO:0000256" key="1">
    <source>
        <dbReference type="SAM" id="MobiDB-lite"/>
    </source>
</evidence>
<feature type="compositionally biased region" description="Gly residues" evidence="1">
    <location>
        <begin position="29"/>
        <end position="41"/>
    </location>
</feature>
<reference evidence="2" key="1">
    <citation type="submission" date="2018-05" db="EMBL/GenBank/DDBJ databases">
        <authorList>
            <person name="Lanie J.A."/>
            <person name="Ng W.-L."/>
            <person name="Kazmierczak K.M."/>
            <person name="Andrzejewski T.M."/>
            <person name="Davidsen T.M."/>
            <person name="Wayne K.J."/>
            <person name="Tettelin H."/>
            <person name="Glass J.I."/>
            <person name="Rusch D."/>
            <person name="Podicherti R."/>
            <person name="Tsui H.-C.T."/>
            <person name="Winkler M.E."/>
        </authorList>
    </citation>
    <scope>NUCLEOTIDE SEQUENCE</scope>
</reference>
<gene>
    <name evidence="2" type="ORF">METZ01_LOCUS429543</name>
</gene>
<feature type="non-terminal residue" evidence="2">
    <location>
        <position position="1"/>
    </location>
</feature>